<proteinExistence type="predicted"/>
<keyword evidence="1" id="KW-0472">Membrane</keyword>
<reference evidence="2 3" key="1">
    <citation type="journal article" date="2014" name="BMC Genomics">
        <title>Comparative genome sequencing reveals chemotype-specific gene clusters in the toxigenic black mold Stachybotrys.</title>
        <authorList>
            <person name="Semeiks J."/>
            <person name="Borek D."/>
            <person name="Otwinowski Z."/>
            <person name="Grishin N.V."/>
        </authorList>
    </citation>
    <scope>NUCLEOTIDE SEQUENCE [LARGE SCALE GENOMIC DNA]</scope>
    <source>
        <strain evidence="3">CBS 109288 / IBT 7711</strain>
    </source>
</reference>
<keyword evidence="1" id="KW-1133">Transmembrane helix</keyword>
<sequence>MLFPESPCTPGYSNHHTTDIGFASETGLLTRWVPPRLKHSAVYRWTLRIARFLQFLSAVISLGIFSARFRNVYYLVNASKPSHGVNRSYGAVEGILAAAALYTLMALVFMTMFRGGGPKVLRWLGVALDVVFTGAFIAVLVLTRPEGGDAGPRHCYNASGSSTLSINDTTGLDSSCSLTWATFILAVISIDLHAMTAAFHEVRDRFNQRDSDKLIGPAGDRYAAHGTS</sequence>
<dbReference type="AlphaFoldDB" id="A0A084B3I4"/>
<dbReference type="Proteomes" id="UP000028045">
    <property type="component" value="Unassembled WGS sequence"/>
</dbReference>
<gene>
    <name evidence="2" type="ORF">S7711_00127</name>
</gene>
<feature type="transmembrane region" description="Helical" evidence="1">
    <location>
        <begin position="89"/>
        <end position="113"/>
    </location>
</feature>
<accession>A0A084B3I4</accession>
<keyword evidence="1" id="KW-0812">Transmembrane</keyword>
<evidence type="ECO:0000256" key="1">
    <source>
        <dbReference type="SAM" id="Phobius"/>
    </source>
</evidence>
<name>A0A084B3I4_STACB</name>
<dbReference type="HOGENOM" id="CLU_100313_0_0_1"/>
<feature type="transmembrane region" description="Helical" evidence="1">
    <location>
        <begin position="52"/>
        <end position="69"/>
    </location>
</feature>
<keyword evidence="3" id="KW-1185">Reference proteome</keyword>
<dbReference type="OrthoDB" id="5342507at2759"/>
<protein>
    <recommendedName>
        <fullName evidence="4">MARVEL domain-containing protein</fullName>
    </recommendedName>
</protein>
<feature type="transmembrane region" description="Helical" evidence="1">
    <location>
        <begin position="120"/>
        <end position="142"/>
    </location>
</feature>
<evidence type="ECO:0008006" key="4">
    <source>
        <dbReference type="Google" id="ProtNLM"/>
    </source>
</evidence>
<organism evidence="2 3">
    <name type="scientific">Stachybotrys chartarum (strain CBS 109288 / IBT 7711)</name>
    <name type="common">Toxic black mold</name>
    <name type="synonym">Stilbospora chartarum</name>
    <dbReference type="NCBI Taxonomy" id="1280523"/>
    <lineage>
        <taxon>Eukaryota</taxon>
        <taxon>Fungi</taxon>
        <taxon>Dikarya</taxon>
        <taxon>Ascomycota</taxon>
        <taxon>Pezizomycotina</taxon>
        <taxon>Sordariomycetes</taxon>
        <taxon>Hypocreomycetidae</taxon>
        <taxon>Hypocreales</taxon>
        <taxon>Stachybotryaceae</taxon>
        <taxon>Stachybotrys</taxon>
    </lineage>
</organism>
<evidence type="ECO:0000313" key="3">
    <source>
        <dbReference type="Proteomes" id="UP000028045"/>
    </source>
</evidence>
<dbReference type="EMBL" id="KL648097">
    <property type="protein sequence ID" value="KEY72113.1"/>
    <property type="molecule type" value="Genomic_DNA"/>
</dbReference>
<evidence type="ECO:0000313" key="2">
    <source>
        <dbReference type="EMBL" id="KEY72113.1"/>
    </source>
</evidence>
<feature type="transmembrane region" description="Helical" evidence="1">
    <location>
        <begin position="178"/>
        <end position="199"/>
    </location>
</feature>